<keyword evidence="2" id="KW-1185">Reference proteome</keyword>
<gene>
    <name evidence="1" type="ORF">ACEZ3G_15840</name>
</gene>
<keyword evidence="1" id="KW-0328">Glycosyltransferase</keyword>
<evidence type="ECO:0000313" key="1">
    <source>
        <dbReference type="EMBL" id="MFH6604958.1"/>
    </source>
</evidence>
<evidence type="ECO:0000313" key="2">
    <source>
        <dbReference type="Proteomes" id="UP001595191"/>
    </source>
</evidence>
<dbReference type="EC" id="2.4.-.-" evidence="1"/>
<organism evidence="1 2">
    <name type="scientific">Meishania litoralis</name>
    <dbReference type="NCBI Taxonomy" id="3434685"/>
    <lineage>
        <taxon>Bacteria</taxon>
        <taxon>Pseudomonadati</taxon>
        <taxon>Bacteroidota</taxon>
        <taxon>Flavobacteriia</taxon>
        <taxon>Flavobacteriales</taxon>
        <taxon>Flavobacteriaceae</taxon>
        <taxon>Meishania</taxon>
    </lineage>
</organism>
<keyword evidence="1" id="KW-0808">Transferase</keyword>
<dbReference type="Proteomes" id="UP001595191">
    <property type="component" value="Unassembled WGS sequence"/>
</dbReference>
<accession>A0ACC7LN55</accession>
<sequence>MKVLWVVNTIFPDLAVEIGLDKPVVGGWMYGLSKALAQKNVTLTIATAKTNVSGYYGKVGSITYYLINGKKPITEYDPTLEVQWRRIVDREKPDLIHIHGTEYAPGLVLIKNHPSIPCVISIQGLTHIIARYYAAGISKWEIFKNITFKDIIKRNSISKAQKHYQVRGKEIEHRYLSLTKNVIGRTQWDHDHVKTINPKLKYHFCNESLRDAFYSSGKWNIKTKVDFSIFLSQAGYPLKGFHKVVEACFLIKNDFPELKIRIAGNDILKNSGGLKEKLRRDGYGKYVQNLVRKFRIQDNIEFLGYLDEKQMIKEYLDCNVFICPSSIENSPNSLGEAQILGVPCIASYVGGIPSMIENGETGLLYRFSEIEQLAKHISRIFIDEKLALKLSKGGINEAEKRHNRAANLEQLQSIYTAILEQ</sequence>
<dbReference type="EMBL" id="JBHFPV010000006">
    <property type="protein sequence ID" value="MFH6604958.1"/>
    <property type="molecule type" value="Genomic_DNA"/>
</dbReference>
<comment type="caution">
    <text evidence="1">The sequence shown here is derived from an EMBL/GenBank/DDBJ whole genome shotgun (WGS) entry which is preliminary data.</text>
</comment>
<proteinExistence type="predicted"/>
<name>A0ACC7LN55_9FLAO</name>
<reference evidence="1" key="1">
    <citation type="submission" date="2024-09" db="EMBL/GenBank/DDBJ databases">
        <authorList>
            <person name="Liu J."/>
        </authorList>
    </citation>
    <scope>NUCLEOTIDE SEQUENCE</scope>
    <source>
        <strain evidence="1">NBU2967</strain>
    </source>
</reference>
<protein>
    <submittedName>
        <fullName evidence="1">Glycosyltransferase family 4 protein</fullName>
        <ecNumber evidence="1">2.4.-.-</ecNumber>
    </submittedName>
</protein>